<name>A0A8S3JBV6_9BILA</name>
<accession>A0A8S3JBV6</accession>
<feature type="region of interest" description="Disordered" evidence="1">
    <location>
        <begin position="1"/>
        <end position="31"/>
    </location>
</feature>
<dbReference type="Proteomes" id="UP000676336">
    <property type="component" value="Unassembled WGS sequence"/>
</dbReference>
<protein>
    <submittedName>
        <fullName evidence="2">Uncharacterized protein</fullName>
    </submittedName>
</protein>
<feature type="compositionally biased region" description="Polar residues" evidence="1">
    <location>
        <begin position="11"/>
        <end position="31"/>
    </location>
</feature>
<dbReference type="EMBL" id="CAJOBI010344641">
    <property type="protein sequence ID" value="CAF5216837.1"/>
    <property type="molecule type" value="Genomic_DNA"/>
</dbReference>
<comment type="caution">
    <text evidence="2">The sequence shown here is derived from an EMBL/GenBank/DDBJ whole genome shotgun (WGS) entry which is preliminary data.</text>
</comment>
<reference evidence="2" key="1">
    <citation type="submission" date="2021-02" db="EMBL/GenBank/DDBJ databases">
        <authorList>
            <person name="Nowell W R."/>
        </authorList>
    </citation>
    <scope>NUCLEOTIDE SEQUENCE</scope>
</reference>
<sequence>TDAQRLRNPSLFDSSATANNDQSHSLNGGYHTMNSLIQYDDPLGSSPTNYDTSDTFNDIYSDSIQPSLSPMNFDNLFDDLLADTDC</sequence>
<feature type="non-terminal residue" evidence="2">
    <location>
        <position position="1"/>
    </location>
</feature>
<proteinExistence type="predicted"/>
<evidence type="ECO:0000313" key="3">
    <source>
        <dbReference type="Proteomes" id="UP000676336"/>
    </source>
</evidence>
<evidence type="ECO:0000313" key="2">
    <source>
        <dbReference type="EMBL" id="CAF5216837.1"/>
    </source>
</evidence>
<organism evidence="2 3">
    <name type="scientific">Rotaria magnacalcarata</name>
    <dbReference type="NCBI Taxonomy" id="392030"/>
    <lineage>
        <taxon>Eukaryota</taxon>
        <taxon>Metazoa</taxon>
        <taxon>Spiralia</taxon>
        <taxon>Gnathifera</taxon>
        <taxon>Rotifera</taxon>
        <taxon>Eurotatoria</taxon>
        <taxon>Bdelloidea</taxon>
        <taxon>Philodinida</taxon>
        <taxon>Philodinidae</taxon>
        <taxon>Rotaria</taxon>
    </lineage>
</organism>
<evidence type="ECO:0000256" key="1">
    <source>
        <dbReference type="SAM" id="MobiDB-lite"/>
    </source>
</evidence>
<gene>
    <name evidence="2" type="ORF">SMN809_LOCUS80208</name>
</gene>
<dbReference type="AlphaFoldDB" id="A0A8S3JBV6"/>